<proteinExistence type="predicted"/>
<dbReference type="CDD" id="cd03498">
    <property type="entry name" value="SQR_TypeB_2_TM"/>
    <property type="match status" value="1"/>
</dbReference>
<sequence>MSNSSCSLCQFWSSSIGKKIVVALTGIVLVGFLAGHLAGNLLVYVGAEDFNEYAEFLHGMAHGAGIWIARIVLLTCFVLHIVATIQLTTANRAARENRYQCEGTMTASRSSRLMIWSGLTILAFVIFHILHYTVRVDAELAALANEGNPYGMLVLGFKNPLVSIFYIIAISLLCSHLSHGVASIFQTLGLRSRKSAGLIDGLAKAYTAVIWIGFISIPIAVLAGFVK</sequence>
<protein>
    <submittedName>
        <fullName evidence="2">Succinate dehydrogenase / fumarate reductase cytochrome b subunit</fullName>
    </submittedName>
</protein>
<dbReference type="SUPFAM" id="SSF81343">
    <property type="entry name" value="Fumarate reductase respiratory complex transmembrane subunits"/>
    <property type="match status" value="1"/>
</dbReference>
<feature type="transmembrane region" description="Helical" evidence="1">
    <location>
        <begin position="67"/>
        <end position="88"/>
    </location>
</feature>
<dbReference type="Proteomes" id="UP000184510">
    <property type="component" value="Unassembled WGS sequence"/>
</dbReference>
<keyword evidence="3" id="KW-1185">Reference proteome</keyword>
<feature type="transmembrane region" description="Helical" evidence="1">
    <location>
        <begin position="20"/>
        <end position="47"/>
    </location>
</feature>
<dbReference type="Gene3D" id="1.20.1300.10">
    <property type="entry name" value="Fumarate reductase/succinate dehydrogenase, transmembrane subunit"/>
    <property type="match status" value="1"/>
</dbReference>
<dbReference type="EMBL" id="FQYR01000003">
    <property type="protein sequence ID" value="SHJ41898.1"/>
    <property type="molecule type" value="Genomic_DNA"/>
</dbReference>
<dbReference type="GO" id="GO:0016020">
    <property type="term" value="C:membrane"/>
    <property type="evidence" value="ECO:0007669"/>
    <property type="project" value="InterPro"/>
</dbReference>
<dbReference type="AlphaFoldDB" id="A0A1M6J5C9"/>
<dbReference type="NCBIfam" id="TIGR02046">
    <property type="entry name" value="sdhC_b558_fam"/>
    <property type="match status" value="1"/>
</dbReference>
<evidence type="ECO:0000313" key="2">
    <source>
        <dbReference type="EMBL" id="SHJ41898.1"/>
    </source>
</evidence>
<name>A0A1M6J5C9_9BACT</name>
<feature type="transmembrane region" description="Helical" evidence="1">
    <location>
        <begin position="113"/>
        <end position="134"/>
    </location>
</feature>
<reference evidence="2 3" key="1">
    <citation type="submission" date="2016-11" db="EMBL/GenBank/DDBJ databases">
        <authorList>
            <person name="Jaros S."/>
            <person name="Januszkiewicz K."/>
            <person name="Wedrychowicz H."/>
        </authorList>
    </citation>
    <scope>NUCLEOTIDE SEQUENCE [LARGE SCALE GENOMIC DNA]</scope>
    <source>
        <strain evidence="2 3">DSM 18772</strain>
    </source>
</reference>
<dbReference type="InterPro" id="IPR011138">
    <property type="entry name" value="Cytochrome_b-558"/>
</dbReference>
<dbReference type="RefSeq" id="WP_143183582.1">
    <property type="nucleotide sequence ID" value="NZ_FQYR01000003.1"/>
</dbReference>
<dbReference type="InterPro" id="IPR034804">
    <property type="entry name" value="SQR/QFR_C/D"/>
</dbReference>
<dbReference type="OrthoDB" id="9802842at2"/>
<keyword evidence="1" id="KW-0472">Membrane</keyword>
<evidence type="ECO:0000256" key="1">
    <source>
        <dbReference type="SAM" id="Phobius"/>
    </source>
</evidence>
<accession>A0A1M6J5C9</accession>
<feature type="transmembrane region" description="Helical" evidence="1">
    <location>
        <begin position="164"/>
        <end position="185"/>
    </location>
</feature>
<keyword evidence="1" id="KW-0812">Transmembrane</keyword>
<feature type="transmembrane region" description="Helical" evidence="1">
    <location>
        <begin position="205"/>
        <end position="226"/>
    </location>
</feature>
<keyword evidence="1" id="KW-1133">Transmembrane helix</keyword>
<gene>
    <name evidence="2" type="ORF">SAMN02745181_2014</name>
</gene>
<dbReference type="STRING" id="1123071.SAMN02745181_2014"/>
<dbReference type="InParanoid" id="A0A1M6J5C9"/>
<evidence type="ECO:0000313" key="3">
    <source>
        <dbReference type="Proteomes" id="UP000184510"/>
    </source>
</evidence>
<organism evidence="2 3">
    <name type="scientific">Rubritalea squalenifaciens DSM 18772</name>
    <dbReference type="NCBI Taxonomy" id="1123071"/>
    <lineage>
        <taxon>Bacteria</taxon>
        <taxon>Pseudomonadati</taxon>
        <taxon>Verrucomicrobiota</taxon>
        <taxon>Verrucomicrobiia</taxon>
        <taxon>Verrucomicrobiales</taxon>
        <taxon>Rubritaleaceae</taxon>
        <taxon>Rubritalea</taxon>
    </lineage>
</organism>